<reference evidence="10" key="1">
    <citation type="submission" date="2015-01" db="EMBL/GenBank/DDBJ databases">
        <title>Transcriptome Assembly of Fopius arisanus.</title>
        <authorList>
            <person name="Geib S."/>
        </authorList>
    </citation>
    <scope>NUCLEOTIDE SEQUENCE</scope>
</reference>
<dbReference type="GO" id="GO:0042393">
    <property type="term" value="F:histone binding"/>
    <property type="evidence" value="ECO:0007669"/>
    <property type="project" value="TreeGrafter"/>
</dbReference>
<evidence type="ECO:0000256" key="7">
    <source>
        <dbReference type="SAM" id="MobiDB-lite"/>
    </source>
</evidence>
<comment type="subcellular location">
    <subcellularLocation>
        <location evidence="1">Nucleus</location>
    </subcellularLocation>
</comment>
<dbReference type="GO" id="GO:0000779">
    <property type="term" value="C:condensed chromosome, centromeric region"/>
    <property type="evidence" value="ECO:0007669"/>
    <property type="project" value="TreeGrafter"/>
</dbReference>
<evidence type="ECO:0000256" key="3">
    <source>
        <dbReference type="ARBA" id="ARBA00022776"/>
    </source>
</evidence>
<proteinExistence type="predicted"/>
<dbReference type="GO" id="GO:0007076">
    <property type="term" value="P:mitotic chromosome condensation"/>
    <property type="evidence" value="ECO:0007669"/>
    <property type="project" value="InterPro"/>
</dbReference>
<dbReference type="RefSeq" id="XP_011308695.1">
    <property type="nucleotide sequence ID" value="XM_011310393.1"/>
</dbReference>
<evidence type="ECO:0000313" key="10">
    <source>
        <dbReference type="EMBL" id="JAG74554.1"/>
    </source>
</evidence>
<evidence type="ECO:0000313" key="11">
    <source>
        <dbReference type="Proteomes" id="UP000694866"/>
    </source>
</evidence>
<dbReference type="AlphaFoldDB" id="A0A0C9QVX4"/>
<dbReference type="PANTHER" id="PTHR14222">
    <property type="entry name" value="CONDENSIN"/>
    <property type="match status" value="1"/>
</dbReference>
<dbReference type="SUPFAM" id="SSF48371">
    <property type="entry name" value="ARM repeat"/>
    <property type="match status" value="1"/>
</dbReference>
<evidence type="ECO:0000259" key="8">
    <source>
        <dbReference type="Pfam" id="PF12717"/>
    </source>
</evidence>
<dbReference type="InterPro" id="IPR016024">
    <property type="entry name" value="ARM-type_fold"/>
</dbReference>
<keyword evidence="11" id="KW-1185">Reference proteome</keyword>
<dbReference type="Proteomes" id="UP000694866">
    <property type="component" value="Unplaced"/>
</dbReference>
<dbReference type="InterPro" id="IPR032682">
    <property type="entry name" value="Cnd1_C"/>
</dbReference>
<keyword evidence="3" id="KW-0498">Mitosis</keyword>
<dbReference type="CTD" id="33778"/>
<keyword evidence="6" id="KW-0131">Cell cycle</keyword>
<keyword evidence="5" id="KW-0539">Nucleus</keyword>
<gene>
    <name evidence="10" type="primary">Ncapd3_2</name>
    <name evidence="12" type="synonym">Cap-D3</name>
    <name evidence="9" type="synonym">Ncapd3_1</name>
    <name evidence="9" type="ORF">g.34006</name>
    <name evidence="10" type="ORF">g.34011</name>
</gene>
<sequence>MDPLRIIDSLHLEKLPEAWVSSIWDGQFLILERLPEDYRLQVEDLDGILGEVIKVLKTSMRKTRRDDPEDSQEAVVSWQTFTAKKVNARSLLAVLGCLMKIGHNQDNEDARQSCLLGTSLYLTLLAIPGSSVYEIFHENLFQLALDTLRLSEALVTPTKRSKTPQELEELYEEDDHTTGLSHTQKHNLMMSLNTIMYEMIVFLEEFNLLDIPRSLEAVIGALIDVTKLGGDGTVQTPKKNAPPSASLATLTHNAYAALKATCHPRHGPIPITIKLIIKKILTFMTQNCYNDLNTKNLANVRKTTIHFLSTLVEPHQEATEAGILILVNQIMIHCSKIADDRRKEVAMIIDLIRILKTRQSMDAIGRDFLRFSHSSKITWRIFAQEIINRYLKVWEDLGTMEGRNLRKILLGAVLCHCNDASSLVRAKCMSTLSEYTEVPGNLFVGELFTKEEDGAVPSVEDLEEAVTNLSEDLDILPGVDAMISMLKERVEDERAAVRISVIQIFYNSVKINENILTNVIDIISAHCRDPTLTVRIRAIQILTSLFELFPQHETFCTTWTKSVVPQVFDVEVNVQVESLKALESLTLKKISLPDENKDLPWRVIGELTRSKMRKHLAKACDAWTETGNLTDPILRKIQSEIDSEHNIEAWILLSAISQCRIIPDMQHHFKRYEDFFEADDFLEPVFEVLRSCCTSFDRDFLKKMHEVFLKHLEDFRINERLINISLDIVHQISTCLMLNQEIVESFEGRMGHLVASAERIISSMITHEVSETTCIRAIYTLGHASLLCSVEISVPVLRILQGLLISQETIPMWFSDSKRLQACAIVALGQQSMRKESIAHEMMTIFAQLLCTRSSAQASEDASIRVNAAKALADVATRFTALVEPHLPDICVSMKDSNPIVREAIVVIFIQLLVEDYIKVKGSFFFHILTMLTDPEATIREMTVFLIKERLLMKNKDLISQQFLEAIYHYNDFEMNNKFNKRCMRDHEKMALLLKGEDNAANRRLIYDFLLENLDVAGKSKLHQVLTTQIFNNFLSGSVKVTQDEALWVLKDTLYVIASDHLQVGSGGRSQGEDEDETEGKVSNSTNVHLEKMKKHRLLVLLPKMAELRRKVTKSEVEADVGRAFAKISAEFGKDQLTGLFVEFPWIEEEIERNGRLYGKKVPVEEENNDSSQPIEELTQVNQRHPLLSNRTPRIILRRLSSLTYPGLHYGPKANEGSINRTFSTPVVVLSDCVRDLNLIDKPKATRR</sequence>
<protein>
    <submittedName>
        <fullName evidence="12">Condensin-2 complex subunit D3</fullName>
    </submittedName>
    <submittedName>
        <fullName evidence="9">Ncapd3_1 protein</fullName>
    </submittedName>
    <submittedName>
        <fullName evidence="10">Ncapd3_2 protein</fullName>
    </submittedName>
</protein>
<reference evidence="12" key="2">
    <citation type="submission" date="2025-04" db="UniProtKB">
        <authorList>
            <consortium name="RefSeq"/>
        </authorList>
    </citation>
    <scope>IDENTIFICATION</scope>
    <source>
        <strain evidence="12">USDA-PBARC FA_bdor</strain>
        <tissue evidence="12">Whole organism</tissue>
    </source>
</reference>
<evidence type="ECO:0000256" key="2">
    <source>
        <dbReference type="ARBA" id="ARBA00022618"/>
    </source>
</evidence>
<dbReference type="InterPro" id="IPR026971">
    <property type="entry name" value="CND1/NCAPD3"/>
</dbReference>
<dbReference type="GO" id="GO:0005634">
    <property type="term" value="C:nucleus"/>
    <property type="evidence" value="ECO:0007669"/>
    <property type="project" value="UniProtKB-SubCell"/>
</dbReference>
<dbReference type="Pfam" id="PF12717">
    <property type="entry name" value="Cnd1"/>
    <property type="match status" value="1"/>
</dbReference>
<dbReference type="OrthoDB" id="10263978at2759"/>
<dbReference type="GO" id="GO:0000796">
    <property type="term" value="C:condensin complex"/>
    <property type="evidence" value="ECO:0007669"/>
    <property type="project" value="TreeGrafter"/>
</dbReference>
<dbReference type="GO" id="GO:0051301">
    <property type="term" value="P:cell division"/>
    <property type="evidence" value="ECO:0007669"/>
    <property type="project" value="UniProtKB-KW"/>
</dbReference>
<feature type="region of interest" description="Disordered" evidence="7">
    <location>
        <begin position="1065"/>
        <end position="1084"/>
    </location>
</feature>
<evidence type="ECO:0000256" key="4">
    <source>
        <dbReference type="ARBA" id="ARBA00023067"/>
    </source>
</evidence>
<evidence type="ECO:0000256" key="5">
    <source>
        <dbReference type="ARBA" id="ARBA00023242"/>
    </source>
</evidence>
<keyword evidence="2" id="KW-0132">Cell division</keyword>
<dbReference type="GO" id="GO:0010032">
    <property type="term" value="P:meiotic chromosome condensation"/>
    <property type="evidence" value="ECO:0007669"/>
    <property type="project" value="TreeGrafter"/>
</dbReference>
<organism evidence="10">
    <name type="scientific">Fopius arisanus</name>
    <dbReference type="NCBI Taxonomy" id="64838"/>
    <lineage>
        <taxon>Eukaryota</taxon>
        <taxon>Metazoa</taxon>
        <taxon>Ecdysozoa</taxon>
        <taxon>Arthropoda</taxon>
        <taxon>Hexapoda</taxon>
        <taxon>Insecta</taxon>
        <taxon>Pterygota</taxon>
        <taxon>Neoptera</taxon>
        <taxon>Endopterygota</taxon>
        <taxon>Hymenoptera</taxon>
        <taxon>Apocrita</taxon>
        <taxon>Ichneumonoidea</taxon>
        <taxon>Braconidae</taxon>
        <taxon>Opiinae</taxon>
        <taxon>Fopius</taxon>
    </lineage>
</organism>
<accession>A0A9R1TG26</accession>
<feature type="domain" description="Condensin complex subunit 1 C-terminal" evidence="8">
    <location>
        <begin position="864"/>
        <end position="979"/>
    </location>
</feature>
<dbReference type="Gene3D" id="1.25.10.10">
    <property type="entry name" value="Leucine-rich Repeat Variant"/>
    <property type="match status" value="2"/>
</dbReference>
<keyword evidence="4" id="KW-0226">DNA condensation</keyword>
<accession>A0A0C9QVX4</accession>
<dbReference type="EMBL" id="GBYB01004787">
    <property type="protein sequence ID" value="JAG74554.1"/>
    <property type="molecule type" value="Transcribed_RNA"/>
</dbReference>
<dbReference type="KEGG" id="fas:105269835"/>
<evidence type="ECO:0000256" key="1">
    <source>
        <dbReference type="ARBA" id="ARBA00004123"/>
    </source>
</evidence>
<dbReference type="InterPro" id="IPR011989">
    <property type="entry name" value="ARM-like"/>
</dbReference>
<name>A0A0C9QVX4_9HYME</name>
<evidence type="ECO:0000313" key="12">
    <source>
        <dbReference type="RefSeq" id="XP_011308695.1"/>
    </source>
</evidence>
<dbReference type="EMBL" id="GBYB01004786">
    <property type="protein sequence ID" value="JAG74553.1"/>
    <property type="molecule type" value="Transcribed_RNA"/>
</dbReference>
<dbReference type="PANTHER" id="PTHR14222:SF1">
    <property type="entry name" value="CONDENSIN-2 COMPLEX SUBUNIT D3"/>
    <property type="match status" value="1"/>
</dbReference>
<evidence type="ECO:0000313" key="9">
    <source>
        <dbReference type="EMBL" id="JAG74553.1"/>
    </source>
</evidence>
<evidence type="ECO:0000256" key="6">
    <source>
        <dbReference type="ARBA" id="ARBA00023306"/>
    </source>
</evidence>
<dbReference type="GeneID" id="105269835"/>